<dbReference type="eggNOG" id="COG0150">
    <property type="taxonomic scope" value="Bacteria"/>
</dbReference>
<evidence type="ECO:0000259" key="16">
    <source>
        <dbReference type="Pfam" id="PF00586"/>
    </source>
</evidence>
<keyword evidence="9 15" id="KW-0658">Purine biosynthesis</keyword>
<dbReference type="OrthoDB" id="9802507at2"/>
<organism evidence="18 19">
    <name type="scientific">Ligilactobacillus apodemi DSM 16634 = JCM 16172</name>
    <dbReference type="NCBI Taxonomy" id="1423724"/>
    <lineage>
        <taxon>Bacteria</taxon>
        <taxon>Bacillati</taxon>
        <taxon>Bacillota</taxon>
        <taxon>Bacilli</taxon>
        <taxon>Lactobacillales</taxon>
        <taxon>Lactobacillaceae</taxon>
        <taxon>Ligilactobacillus</taxon>
    </lineage>
</organism>
<evidence type="ECO:0000256" key="14">
    <source>
        <dbReference type="ARBA" id="ARBA00049057"/>
    </source>
</evidence>
<sequence length="346" mass="36918">MGRYEEAGVDVNAGYEMVKKIKADVKSTERLGILGALGSFGGMFDLSTLNLTEPVLVSGTDGVGTKLMIAQMLDKHNTIGIDCVAMCVNDILAQGAEPLYFLDYIATGKNEPEKMAQIVSGVAEGCRQASAALIGGETAEMPDMYAKEEYDLAGFAVGAVEKKAILDDKLPEAGMALIGLPSNGLHSNGFSLVRQILFKDHHVDLAEKPAQLAGQTVGEALLAPTKIYVKEVLPLIKAGLIKGVSHITGGGLIENLPRMFGDDLQAQLNLSSWEVPGIFTYLKEMGNLELTDCLETFNMGIGLVLAVSLADVSQVEQELTAQGEKFYQIGTLVKRPANEAKIVINV</sequence>
<protein>
    <recommendedName>
        <fullName evidence="5 15">Phosphoribosylformylglycinamidine cyclo-ligase</fullName>
        <ecNumber evidence="4 15">6.3.3.1</ecNumber>
    </recommendedName>
    <alternativeName>
        <fullName evidence="12 15">AIR synthase</fullName>
    </alternativeName>
    <alternativeName>
        <fullName evidence="13 15">AIRS</fullName>
    </alternativeName>
    <alternativeName>
        <fullName evidence="11 15">Phosphoribosyl-aminoimidazole synthetase</fullName>
    </alternativeName>
</protein>
<evidence type="ECO:0000256" key="4">
    <source>
        <dbReference type="ARBA" id="ARBA00013047"/>
    </source>
</evidence>
<dbReference type="GO" id="GO:0004637">
    <property type="term" value="F:phosphoribosylamine-glycine ligase activity"/>
    <property type="evidence" value="ECO:0007669"/>
    <property type="project" value="TreeGrafter"/>
</dbReference>
<dbReference type="GO" id="GO:0005829">
    <property type="term" value="C:cytosol"/>
    <property type="evidence" value="ECO:0007669"/>
    <property type="project" value="TreeGrafter"/>
</dbReference>
<evidence type="ECO:0000256" key="1">
    <source>
        <dbReference type="ARBA" id="ARBA00004496"/>
    </source>
</evidence>
<dbReference type="Pfam" id="PF02769">
    <property type="entry name" value="AIRS_C"/>
    <property type="match status" value="1"/>
</dbReference>
<gene>
    <name evidence="15" type="primary">purM</name>
    <name evidence="18" type="ORF">FC32_GL000831</name>
</gene>
<dbReference type="AlphaFoldDB" id="A0A0R1TQV2"/>
<evidence type="ECO:0000256" key="15">
    <source>
        <dbReference type="HAMAP-Rule" id="MF_00741"/>
    </source>
</evidence>
<dbReference type="GO" id="GO:0006189">
    <property type="term" value="P:'de novo' IMP biosynthetic process"/>
    <property type="evidence" value="ECO:0007669"/>
    <property type="project" value="UniProtKB-UniRule"/>
</dbReference>
<accession>A0A0R1TQV2</accession>
<dbReference type="InterPro" id="IPR036921">
    <property type="entry name" value="PurM-like_N_sf"/>
</dbReference>
<evidence type="ECO:0000256" key="13">
    <source>
        <dbReference type="ARBA" id="ARBA00033093"/>
    </source>
</evidence>
<comment type="subcellular location">
    <subcellularLocation>
        <location evidence="1 15">Cytoplasm</location>
    </subcellularLocation>
</comment>
<dbReference type="CDD" id="cd02196">
    <property type="entry name" value="PurM"/>
    <property type="match status" value="1"/>
</dbReference>
<keyword evidence="10 15" id="KW-0067">ATP-binding</keyword>
<keyword evidence="6 15" id="KW-0963">Cytoplasm</keyword>
<dbReference type="PANTHER" id="PTHR10520:SF12">
    <property type="entry name" value="TRIFUNCTIONAL PURINE BIOSYNTHETIC PROTEIN ADENOSINE-3"/>
    <property type="match status" value="1"/>
</dbReference>
<dbReference type="FunFam" id="3.90.650.10:FF:000011">
    <property type="entry name" value="Phosphoribosylformylglycinamidine cyclo-ligase"/>
    <property type="match status" value="1"/>
</dbReference>
<evidence type="ECO:0000256" key="3">
    <source>
        <dbReference type="ARBA" id="ARBA00010280"/>
    </source>
</evidence>
<dbReference type="SUPFAM" id="SSF56042">
    <property type="entry name" value="PurM C-terminal domain-like"/>
    <property type="match status" value="1"/>
</dbReference>
<dbReference type="SUPFAM" id="SSF55326">
    <property type="entry name" value="PurM N-terminal domain-like"/>
    <property type="match status" value="1"/>
</dbReference>
<dbReference type="InterPro" id="IPR016188">
    <property type="entry name" value="PurM-like_N"/>
</dbReference>
<feature type="domain" description="PurM-like N-terminal" evidence="16">
    <location>
        <begin position="54"/>
        <end position="160"/>
    </location>
</feature>
<evidence type="ECO:0000256" key="2">
    <source>
        <dbReference type="ARBA" id="ARBA00004686"/>
    </source>
</evidence>
<comment type="caution">
    <text evidence="18">The sequence shown here is derived from an EMBL/GenBank/DDBJ whole genome shotgun (WGS) entry which is preliminary data.</text>
</comment>
<dbReference type="EC" id="6.3.3.1" evidence="4 15"/>
<dbReference type="PANTHER" id="PTHR10520">
    <property type="entry name" value="TRIFUNCTIONAL PURINE BIOSYNTHETIC PROTEIN ADENOSINE-3-RELATED"/>
    <property type="match status" value="1"/>
</dbReference>
<dbReference type="Proteomes" id="UP000051324">
    <property type="component" value="Unassembled WGS sequence"/>
</dbReference>
<evidence type="ECO:0000313" key="19">
    <source>
        <dbReference type="Proteomes" id="UP000051324"/>
    </source>
</evidence>
<dbReference type="Gene3D" id="3.30.1330.10">
    <property type="entry name" value="PurM-like, N-terminal domain"/>
    <property type="match status" value="1"/>
</dbReference>
<feature type="domain" description="PurM-like C-terminal" evidence="17">
    <location>
        <begin position="172"/>
        <end position="340"/>
    </location>
</feature>
<name>A0A0R1TQV2_9LACO</name>
<comment type="similarity">
    <text evidence="3 15">Belongs to the AIR synthase family.</text>
</comment>
<evidence type="ECO:0000256" key="12">
    <source>
        <dbReference type="ARBA" id="ARBA00032931"/>
    </source>
</evidence>
<reference evidence="18 19" key="1">
    <citation type="journal article" date="2015" name="Genome Announc.">
        <title>Expanding the biotechnology potential of lactobacilli through comparative genomics of 213 strains and associated genera.</title>
        <authorList>
            <person name="Sun Z."/>
            <person name="Harris H.M."/>
            <person name="McCann A."/>
            <person name="Guo C."/>
            <person name="Argimon S."/>
            <person name="Zhang W."/>
            <person name="Yang X."/>
            <person name="Jeffery I.B."/>
            <person name="Cooney J.C."/>
            <person name="Kagawa T.F."/>
            <person name="Liu W."/>
            <person name="Song Y."/>
            <person name="Salvetti E."/>
            <person name="Wrobel A."/>
            <person name="Rasinkangas P."/>
            <person name="Parkhill J."/>
            <person name="Rea M.C."/>
            <person name="O'Sullivan O."/>
            <person name="Ritari J."/>
            <person name="Douillard F.P."/>
            <person name="Paul Ross R."/>
            <person name="Yang R."/>
            <person name="Briner A.E."/>
            <person name="Felis G.E."/>
            <person name="de Vos W.M."/>
            <person name="Barrangou R."/>
            <person name="Klaenhammer T.R."/>
            <person name="Caufield P.W."/>
            <person name="Cui Y."/>
            <person name="Zhang H."/>
            <person name="O'Toole P.W."/>
        </authorList>
    </citation>
    <scope>NUCLEOTIDE SEQUENCE [LARGE SCALE GENOMIC DNA]</scope>
    <source>
        <strain evidence="18 19">DSM 16634</strain>
    </source>
</reference>
<dbReference type="PATRIC" id="fig|1423724.4.peg.870"/>
<dbReference type="HAMAP" id="MF_00741">
    <property type="entry name" value="AIRS"/>
    <property type="match status" value="1"/>
</dbReference>
<dbReference type="InterPro" id="IPR036676">
    <property type="entry name" value="PurM-like_C_sf"/>
</dbReference>
<dbReference type="RefSeq" id="WP_025087123.1">
    <property type="nucleotide sequence ID" value="NZ_AZFT01000053.1"/>
</dbReference>
<evidence type="ECO:0000256" key="9">
    <source>
        <dbReference type="ARBA" id="ARBA00022755"/>
    </source>
</evidence>
<dbReference type="STRING" id="1423724.FC32_GL000831"/>
<evidence type="ECO:0000256" key="6">
    <source>
        <dbReference type="ARBA" id="ARBA00022490"/>
    </source>
</evidence>
<dbReference type="InterPro" id="IPR004733">
    <property type="entry name" value="PurM_cligase"/>
</dbReference>
<dbReference type="GO" id="GO:0004641">
    <property type="term" value="F:phosphoribosylformylglycinamidine cyclo-ligase activity"/>
    <property type="evidence" value="ECO:0007669"/>
    <property type="project" value="UniProtKB-UniRule"/>
</dbReference>
<evidence type="ECO:0000256" key="7">
    <source>
        <dbReference type="ARBA" id="ARBA00022598"/>
    </source>
</evidence>
<evidence type="ECO:0000256" key="8">
    <source>
        <dbReference type="ARBA" id="ARBA00022741"/>
    </source>
</evidence>
<evidence type="ECO:0000259" key="17">
    <source>
        <dbReference type="Pfam" id="PF02769"/>
    </source>
</evidence>
<keyword evidence="8 15" id="KW-0547">Nucleotide-binding</keyword>
<keyword evidence="19" id="KW-1185">Reference proteome</keyword>
<comment type="catalytic activity">
    <reaction evidence="14 15">
        <text>2-formamido-N(1)-(5-O-phospho-beta-D-ribosyl)acetamidine + ATP = 5-amino-1-(5-phospho-beta-D-ribosyl)imidazole + ADP + phosphate + H(+)</text>
        <dbReference type="Rhea" id="RHEA:23032"/>
        <dbReference type="ChEBI" id="CHEBI:15378"/>
        <dbReference type="ChEBI" id="CHEBI:30616"/>
        <dbReference type="ChEBI" id="CHEBI:43474"/>
        <dbReference type="ChEBI" id="CHEBI:137981"/>
        <dbReference type="ChEBI" id="CHEBI:147287"/>
        <dbReference type="ChEBI" id="CHEBI:456216"/>
        <dbReference type="EC" id="6.3.3.1"/>
    </reaction>
</comment>
<comment type="pathway">
    <text evidence="2 15">Purine metabolism; IMP biosynthesis via de novo pathway; 5-amino-1-(5-phospho-D-ribosyl)imidazole from N(2)-formyl-N(1)-(5-phospho-D-ribosyl)glycinamide: step 2/2.</text>
</comment>
<evidence type="ECO:0000313" key="18">
    <source>
        <dbReference type="EMBL" id="KRL83577.1"/>
    </source>
</evidence>
<evidence type="ECO:0000256" key="5">
    <source>
        <dbReference type="ARBA" id="ARBA00020367"/>
    </source>
</evidence>
<evidence type="ECO:0000256" key="11">
    <source>
        <dbReference type="ARBA" id="ARBA00031908"/>
    </source>
</evidence>
<proteinExistence type="inferred from homology"/>
<dbReference type="InterPro" id="IPR010918">
    <property type="entry name" value="PurM-like_C_dom"/>
</dbReference>
<dbReference type="FunFam" id="3.30.1330.10:FF:000001">
    <property type="entry name" value="Phosphoribosylformylglycinamidine cyclo-ligase"/>
    <property type="match status" value="1"/>
</dbReference>
<dbReference type="Pfam" id="PF00586">
    <property type="entry name" value="AIRS"/>
    <property type="match status" value="1"/>
</dbReference>
<dbReference type="GO" id="GO:0046084">
    <property type="term" value="P:adenine biosynthetic process"/>
    <property type="evidence" value="ECO:0007669"/>
    <property type="project" value="TreeGrafter"/>
</dbReference>
<dbReference type="EMBL" id="AZFT01000053">
    <property type="protein sequence ID" value="KRL83577.1"/>
    <property type="molecule type" value="Genomic_DNA"/>
</dbReference>
<evidence type="ECO:0000256" key="10">
    <source>
        <dbReference type="ARBA" id="ARBA00022840"/>
    </source>
</evidence>
<keyword evidence="7 15" id="KW-0436">Ligase</keyword>
<dbReference type="NCBIfam" id="TIGR00878">
    <property type="entry name" value="purM"/>
    <property type="match status" value="1"/>
</dbReference>
<dbReference type="Gene3D" id="3.90.650.10">
    <property type="entry name" value="PurM-like C-terminal domain"/>
    <property type="match status" value="1"/>
</dbReference>
<dbReference type="UniPathway" id="UPA00074">
    <property type="reaction ID" value="UER00129"/>
</dbReference>
<dbReference type="GO" id="GO:0005524">
    <property type="term" value="F:ATP binding"/>
    <property type="evidence" value="ECO:0007669"/>
    <property type="project" value="UniProtKB-KW"/>
</dbReference>